<evidence type="ECO:0000313" key="8">
    <source>
        <dbReference type="Proteomes" id="UP000198224"/>
    </source>
</evidence>
<evidence type="ECO:0000256" key="5">
    <source>
        <dbReference type="SAM" id="Phobius"/>
    </source>
</evidence>
<feature type="transmembrane region" description="Helical" evidence="5">
    <location>
        <begin position="252"/>
        <end position="272"/>
    </location>
</feature>
<feature type="transmembrane region" description="Helical" evidence="5">
    <location>
        <begin position="39"/>
        <end position="63"/>
    </location>
</feature>
<dbReference type="Proteomes" id="UP000198224">
    <property type="component" value="Chromosome I"/>
</dbReference>
<evidence type="ECO:0000313" key="7">
    <source>
        <dbReference type="EMBL" id="SCF11609.1"/>
    </source>
</evidence>
<sequence>MRIPIVAPTVLIGGAGLGAVVTVVTVLPGPIGLAAAVGVLSWGVFLLWPWTVLPVGIIGGAVVGAVLSGGDVRGYIAVKVLLLAAGGAALAVRHWLRVEERPRRTAADVGMLSLIGLTVVAATYGLAVGNQPEEVLVAAYQVATIPVYFFVATYTLTSGRRILAAGILYVALAAVFTAISVSAPGRHGGLITLMAIPALIWVAGRLRGWRRNGVLLLGGFFAVDVLLASYRGIWLAAALTILIMLVRGGRTVRAGLAATAVAAVAVAAVLALQPGVRERAGEISKGLTQSAGYRGVESSVGLNVFADQPLVGAGLGQTTPDIYLSGFTFTDVGPVYHAFYVTVLANLGLVGLLLVLWPILRGVRVGLRDRNGIALPFAALSCGFLAAAVFAAPTDGHWELGLLPALTLLTVRQGGERVRRLARPALSSRPLTRTGVTA</sequence>
<evidence type="ECO:0000256" key="1">
    <source>
        <dbReference type="ARBA" id="ARBA00004141"/>
    </source>
</evidence>
<feature type="transmembrane region" description="Helical" evidence="5">
    <location>
        <begin position="372"/>
        <end position="392"/>
    </location>
</feature>
<accession>A0A1C4XSX9</accession>
<feature type="transmembrane region" description="Helical" evidence="5">
    <location>
        <begin position="108"/>
        <end position="129"/>
    </location>
</feature>
<dbReference type="InterPro" id="IPR051533">
    <property type="entry name" value="WaaL-like"/>
</dbReference>
<evidence type="ECO:0000256" key="2">
    <source>
        <dbReference type="ARBA" id="ARBA00022692"/>
    </source>
</evidence>
<reference evidence="8" key="1">
    <citation type="submission" date="2016-06" db="EMBL/GenBank/DDBJ databases">
        <authorList>
            <person name="Varghese N."/>
            <person name="Submissions Spin"/>
        </authorList>
    </citation>
    <scope>NUCLEOTIDE SEQUENCE [LARGE SCALE GENOMIC DNA]</scope>
    <source>
        <strain evidence="8">DSM 45160</strain>
    </source>
</reference>
<evidence type="ECO:0000256" key="4">
    <source>
        <dbReference type="ARBA" id="ARBA00023136"/>
    </source>
</evidence>
<dbReference type="GO" id="GO:0016874">
    <property type="term" value="F:ligase activity"/>
    <property type="evidence" value="ECO:0007669"/>
    <property type="project" value="UniProtKB-KW"/>
</dbReference>
<gene>
    <name evidence="7" type="ORF">GA0070612_3923</name>
</gene>
<feature type="transmembrane region" description="Helical" evidence="5">
    <location>
        <begin position="216"/>
        <end position="246"/>
    </location>
</feature>
<feature type="transmembrane region" description="Helical" evidence="5">
    <location>
        <begin position="6"/>
        <end position="27"/>
    </location>
</feature>
<name>A0A1C4XSX9_9ACTN</name>
<dbReference type="PANTHER" id="PTHR37422">
    <property type="entry name" value="TEICHURONIC ACID BIOSYNTHESIS PROTEIN TUAE"/>
    <property type="match status" value="1"/>
</dbReference>
<dbReference type="Pfam" id="PF04932">
    <property type="entry name" value="Wzy_C"/>
    <property type="match status" value="1"/>
</dbReference>
<keyword evidence="4 5" id="KW-0472">Membrane</keyword>
<dbReference type="GO" id="GO:0016020">
    <property type="term" value="C:membrane"/>
    <property type="evidence" value="ECO:0007669"/>
    <property type="project" value="UniProtKB-SubCell"/>
</dbReference>
<feature type="domain" description="O-antigen ligase-related" evidence="6">
    <location>
        <begin position="221"/>
        <end position="356"/>
    </location>
</feature>
<proteinExistence type="predicted"/>
<organism evidence="7 8">
    <name type="scientific">Micromonospora chokoriensis</name>
    <dbReference type="NCBI Taxonomy" id="356851"/>
    <lineage>
        <taxon>Bacteria</taxon>
        <taxon>Bacillati</taxon>
        <taxon>Actinomycetota</taxon>
        <taxon>Actinomycetes</taxon>
        <taxon>Micromonosporales</taxon>
        <taxon>Micromonosporaceae</taxon>
        <taxon>Micromonospora</taxon>
    </lineage>
</organism>
<dbReference type="EMBL" id="LT607409">
    <property type="protein sequence ID" value="SCF11609.1"/>
    <property type="molecule type" value="Genomic_DNA"/>
</dbReference>
<comment type="subcellular location">
    <subcellularLocation>
        <location evidence="1">Membrane</location>
        <topology evidence="1">Multi-pass membrane protein</topology>
    </subcellularLocation>
</comment>
<feature type="transmembrane region" description="Helical" evidence="5">
    <location>
        <begin position="162"/>
        <end position="181"/>
    </location>
</feature>
<feature type="transmembrane region" description="Helical" evidence="5">
    <location>
        <begin position="135"/>
        <end position="155"/>
    </location>
</feature>
<feature type="transmembrane region" description="Helical" evidence="5">
    <location>
        <begin position="187"/>
        <end position="204"/>
    </location>
</feature>
<keyword evidence="8" id="KW-1185">Reference proteome</keyword>
<dbReference type="InterPro" id="IPR007016">
    <property type="entry name" value="O-antigen_ligase-rel_domated"/>
</dbReference>
<feature type="transmembrane region" description="Helical" evidence="5">
    <location>
        <begin position="338"/>
        <end position="360"/>
    </location>
</feature>
<dbReference type="PANTHER" id="PTHR37422:SF13">
    <property type="entry name" value="LIPOPOLYSACCHARIDE BIOSYNTHESIS PROTEIN PA4999-RELATED"/>
    <property type="match status" value="1"/>
</dbReference>
<feature type="transmembrane region" description="Helical" evidence="5">
    <location>
        <begin position="75"/>
        <end position="96"/>
    </location>
</feature>
<protein>
    <submittedName>
        <fullName evidence="7">O-antigen ligase like membrane protein</fullName>
    </submittedName>
</protein>
<keyword evidence="2 5" id="KW-0812">Transmembrane</keyword>
<keyword evidence="7" id="KW-0436">Ligase</keyword>
<evidence type="ECO:0000256" key="3">
    <source>
        <dbReference type="ARBA" id="ARBA00022989"/>
    </source>
</evidence>
<evidence type="ECO:0000259" key="6">
    <source>
        <dbReference type="Pfam" id="PF04932"/>
    </source>
</evidence>
<dbReference type="RefSeq" id="WP_088989219.1">
    <property type="nucleotide sequence ID" value="NZ_LT607409.1"/>
</dbReference>
<keyword evidence="3 5" id="KW-1133">Transmembrane helix</keyword>
<dbReference type="AlphaFoldDB" id="A0A1C4XSX9"/>